<name>A0A317FZ33_BUTFI</name>
<dbReference type="RefSeq" id="WP_192575626.1">
    <property type="nucleotide sequence ID" value="NZ_NXNG01000056.1"/>
</dbReference>
<dbReference type="AlphaFoldDB" id="A0A317FZ33"/>
<evidence type="ECO:0000313" key="2">
    <source>
        <dbReference type="EMBL" id="PWT25613.1"/>
    </source>
</evidence>
<keyword evidence="1" id="KW-0472">Membrane</keyword>
<feature type="transmembrane region" description="Helical" evidence="1">
    <location>
        <begin position="17"/>
        <end position="37"/>
    </location>
</feature>
<protein>
    <submittedName>
        <fullName evidence="2">Uncharacterized protein</fullName>
    </submittedName>
</protein>
<accession>A0A317FZ33</accession>
<proteinExistence type="predicted"/>
<dbReference type="Proteomes" id="UP000245488">
    <property type="component" value="Unassembled WGS sequence"/>
</dbReference>
<keyword evidence="3" id="KW-1185">Reference proteome</keyword>
<feature type="non-terminal residue" evidence="2">
    <location>
        <position position="1"/>
    </location>
</feature>
<comment type="caution">
    <text evidence="2">The sequence shown here is derived from an EMBL/GenBank/DDBJ whole genome shotgun (WGS) entry which is preliminary data.</text>
</comment>
<evidence type="ECO:0000256" key="1">
    <source>
        <dbReference type="SAM" id="Phobius"/>
    </source>
</evidence>
<reference evidence="2 3" key="1">
    <citation type="submission" date="2017-09" db="EMBL/GenBank/DDBJ databases">
        <title>High-quality draft genome sequence of Butyrivibrio fibrisolvens INBov1, isolated from cow rumen.</title>
        <authorList>
            <person name="Rodriguez Hernaez J."/>
            <person name="Rivarola M."/>
            <person name="Paniego N."/>
            <person name="Cravero S."/>
            <person name="Ceron Cucchi M."/>
            <person name="Martinez M.C."/>
        </authorList>
    </citation>
    <scope>NUCLEOTIDE SEQUENCE [LARGE SCALE GENOMIC DNA]</scope>
    <source>
        <strain evidence="2 3">INBov1</strain>
    </source>
</reference>
<dbReference type="EMBL" id="NXNG01000056">
    <property type="protein sequence ID" value="PWT25613.1"/>
    <property type="molecule type" value="Genomic_DNA"/>
</dbReference>
<keyword evidence="1" id="KW-0812">Transmembrane</keyword>
<organism evidence="2 3">
    <name type="scientific">Butyrivibrio fibrisolvens</name>
    <dbReference type="NCBI Taxonomy" id="831"/>
    <lineage>
        <taxon>Bacteria</taxon>
        <taxon>Bacillati</taxon>
        <taxon>Bacillota</taxon>
        <taxon>Clostridia</taxon>
        <taxon>Lachnospirales</taxon>
        <taxon>Lachnospiraceae</taxon>
        <taxon>Butyrivibrio</taxon>
    </lineage>
</organism>
<evidence type="ECO:0000313" key="3">
    <source>
        <dbReference type="Proteomes" id="UP000245488"/>
    </source>
</evidence>
<feature type="non-terminal residue" evidence="2">
    <location>
        <position position="84"/>
    </location>
</feature>
<feature type="transmembrane region" description="Helical" evidence="1">
    <location>
        <begin position="58"/>
        <end position="74"/>
    </location>
</feature>
<sequence>YFAEGVFTTNYYYYDSMFQAAMMFIILSGVMDVLDIISGIMDRLGYVSFMPGTNGERIFAMVSILIILITPLGSDNYTFPLVNN</sequence>
<keyword evidence="1" id="KW-1133">Transmembrane helix</keyword>
<gene>
    <name evidence="2" type="ORF">CPT75_02265</name>
</gene>